<accession>A0A023D7F3</accession>
<reference evidence="2" key="1">
    <citation type="journal article" date="2014" name="FEMS Microbiol. Lett.">
        <title>Draft Genomic DNA Sequence of the Facultatively Methylotrophic Bacterium Acidomonas methanolica type strain MB58.</title>
        <authorList>
            <person name="Higashiura N."/>
            <person name="Hadano H."/>
            <person name="Hirakawa H."/>
            <person name="Matsutani M."/>
            <person name="Takabe S."/>
            <person name="Matsushita K."/>
            <person name="Azuma Y."/>
        </authorList>
    </citation>
    <scope>NUCLEOTIDE SEQUENCE [LARGE SCALE GENOMIC DNA]</scope>
    <source>
        <strain evidence="2">MB58</strain>
    </source>
</reference>
<name>A0A023D7F3_ACIMT</name>
<gene>
    <name evidence="1" type="ORF">Amme_075_013</name>
</gene>
<evidence type="ECO:0000313" key="1">
    <source>
        <dbReference type="EMBL" id="GAJ29696.1"/>
    </source>
</evidence>
<dbReference type="AlphaFoldDB" id="A0A023D7F3"/>
<evidence type="ECO:0000313" key="2">
    <source>
        <dbReference type="Proteomes" id="UP000019760"/>
    </source>
</evidence>
<dbReference type="RefSeq" id="WP_164468404.1">
    <property type="nucleotide sequence ID" value="NZ_BAND01000075.1"/>
</dbReference>
<dbReference type="Proteomes" id="UP000019760">
    <property type="component" value="Unassembled WGS sequence"/>
</dbReference>
<sequence>MREFEDERQIALINLIAEVRRDLESLLHDSGLSKTLRESLAMIADKMDALNDLSHG</sequence>
<protein>
    <submittedName>
        <fullName evidence="1">Uncharacterized protein</fullName>
    </submittedName>
</protein>
<comment type="caution">
    <text evidence="1">The sequence shown here is derived from an EMBL/GenBank/DDBJ whole genome shotgun (WGS) entry which is preliminary data.</text>
</comment>
<dbReference type="EMBL" id="BAND01000075">
    <property type="protein sequence ID" value="GAJ29696.1"/>
    <property type="molecule type" value="Genomic_DNA"/>
</dbReference>
<organism evidence="1 2">
    <name type="scientific">Acidomonas methanolica NBRC 104435</name>
    <dbReference type="NCBI Taxonomy" id="1231351"/>
    <lineage>
        <taxon>Bacteria</taxon>
        <taxon>Pseudomonadati</taxon>
        <taxon>Pseudomonadota</taxon>
        <taxon>Alphaproteobacteria</taxon>
        <taxon>Acetobacterales</taxon>
        <taxon>Acetobacteraceae</taxon>
        <taxon>Acidomonas</taxon>
    </lineage>
</organism>
<keyword evidence="2" id="KW-1185">Reference proteome</keyword>
<proteinExistence type="predicted"/>
<reference evidence="1 2" key="2">
    <citation type="journal article" date="2014" name="FEMS Microbiol. Lett.">
        <title>Draft genomic DNA sequence of the facultatively methylotrophic bacterium Acidomonas methanolica type strain MB58.</title>
        <authorList>
            <person name="Higashiura N."/>
            <person name="Hadano H."/>
            <person name="Hirakawa H."/>
            <person name="Matsutani M."/>
            <person name="Takabe S."/>
            <person name="Matsushita K."/>
            <person name="Azuma Y."/>
        </authorList>
    </citation>
    <scope>NUCLEOTIDE SEQUENCE [LARGE SCALE GENOMIC DNA]</scope>
    <source>
        <strain evidence="1 2">MB58</strain>
    </source>
</reference>